<dbReference type="InterPro" id="IPR029382">
    <property type="entry name" value="NCU-G1"/>
</dbReference>
<evidence type="ECO:0000256" key="6">
    <source>
        <dbReference type="ARBA" id="ARBA00023180"/>
    </source>
</evidence>
<evidence type="ECO:0000256" key="2">
    <source>
        <dbReference type="ARBA" id="ARBA00022692"/>
    </source>
</evidence>
<evidence type="ECO:0000256" key="12">
    <source>
        <dbReference type="SAM" id="SignalP"/>
    </source>
</evidence>
<keyword evidence="5 11" id="KW-0472">Membrane</keyword>
<keyword evidence="7" id="KW-0458">Lysosome</keyword>
<keyword evidence="6" id="KW-0325">Glycoprotein</keyword>
<evidence type="ECO:0000313" key="13">
    <source>
        <dbReference type="EMBL" id="KAF0766209.1"/>
    </source>
</evidence>
<gene>
    <name evidence="13" type="ORF">FWK35_00003135</name>
</gene>
<name>A0A6G0Z6S4_APHCR</name>
<evidence type="ECO:0000256" key="11">
    <source>
        <dbReference type="SAM" id="Phobius"/>
    </source>
</evidence>
<feature type="chain" id="PRO_5026244414" evidence="12">
    <location>
        <begin position="21"/>
        <end position="397"/>
    </location>
</feature>
<evidence type="ECO:0000256" key="1">
    <source>
        <dbReference type="ARBA" id="ARBA00010599"/>
    </source>
</evidence>
<evidence type="ECO:0000256" key="3">
    <source>
        <dbReference type="ARBA" id="ARBA00022729"/>
    </source>
</evidence>
<comment type="subcellular location">
    <subcellularLocation>
        <location evidence="9">Lysosome membrane</location>
        <topology evidence="9">Single-pass type I membrane protein</topology>
        <orientation evidence="9">Lumenal side</orientation>
    </subcellularLocation>
</comment>
<feature type="signal peptide" evidence="12">
    <location>
        <begin position="1"/>
        <end position="20"/>
    </location>
</feature>
<keyword evidence="2 11" id="KW-0812">Transmembrane</keyword>
<sequence>MNALNSIVFVLTVFTTFVVADRKLHVEWNPGCLLEDHCSKFSKLTYIRADGENDTVHFVLDATFKPSLVIIVTNRDAVIQVNYTEDRENNIKFTESPHYTFASVFNNLYEFNDVNDTANIKNGQNFITMDFKKFHWNTTQSINNNNESVEILLTSNSYRAPGINKTGVVSVTLKVYGKKDIGSKLPHLVHTPESGELTLTLNNLNTNFTKSRFAIELLTFSSFPFNKSEELSSNTFSDDKLSGGTFLNYLLNAKGNVEGGGFLSWKPVVYKAENTHALNSSSTIQYDIHDHHYENDWINTPLFNMYGNSLFGNSSQFLLKSFNVSFGQPNDEFYAKSNYTYWTFLVGIGAPPNSSLGFLELSIIASLLLMLTITMILIFCIFMRWMSSKRNSLVYGQ</sequence>
<keyword evidence="3 12" id="KW-0732">Signal</keyword>
<comment type="similarity">
    <text evidence="1">Belongs to the GLMP family.</text>
</comment>
<evidence type="ECO:0000256" key="9">
    <source>
        <dbReference type="ARBA" id="ARBA00024189"/>
    </source>
</evidence>
<evidence type="ECO:0000256" key="5">
    <source>
        <dbReference type="ARBA" id="ARBA00023136"/>
    </source>
</evidence>
<dbReference type="PANTHER" id="PTHR31981">
    <property type="entry name" value="GLYCOSYLATED LYSOSOMAL MEMBRANE PROTEIN"/>
    <property type="match status" value="1"/>
</dbReference>
<evidence type="ECO:0000313" key="14">
    <source>
        <dbReference type="Proteomes" id="UP000478052"/>
    </source>
</evidence>
<comment type="function">
    <text evidence="8">Required to protect lysosomal transporter MFSD1 from lysosomal proteolysis and for MFSD1 lysosomal localization.</text>
</comment>
<dbReference type="Proteomes" id="UP000478052">
    <property type="component" value="Unassembled WGS sequence"/>
</dbReference>
<evidence type="ECO:0000256" key="10">
    <source>
        <dbReference type="ARBA" id="ARBA00044960"/>
    </source>
</evidence>
<comment type="caution">
    <text evidence="13">The sequence shown here is derived from an EMBL/GenBank/DDBJ whole genome shotgun (WGS) entry which is preliminary data.</text>
</comment>
<evidence type="ECO:0000256" key="7">
    <source>
        <dbReference type="ARBA" id="ARBA00023228"/>
    </source>
</evidence>
<proteinExistence type="inferred from homology"/>
<feature type="transmembrane region" description="Helical" evidence="11">
    <location>
        <begin position="361"/>
        <end position="382"/>
    </location>
</feature>
<dbReference type="PANTHER" id="PTHR31981:SF1">
    <property type="entry name" value="GLYCOSYLATED LYSOSOMAL MEMBRANE PROTEIN"/>
    <property type="match status" value="1"/>
</dbReference>
<dbReference type="GO" id="GO:0005765">
    <property type="term" value="C:lysosomal membrane"/>
    <property type="evidence" value="ECO:0007669"/>
    <property type="project" value="UniProtKB-SubCell"/>
</dbReference>
<organism evidence="13 14">
    <name type="scientific">Aphis craccivora</name>
    <name type="common">Cowpea aphid</name>
    <dbReference type="NCBI Taxonomy" id="307492"/>
    <lineage>
        <taxon>Eukaryota</taxon>
        <taxon>Metazoa</taxon>
        <taxon>Ecdysozoa</taxon>
        <taxon>Arthropoda</taxon>
        <taxon>Hexapoda</taxon>
        <taxon>Insecta</taxon>
        <taxon>Pterygota</taxon>
        <taxon>Neoptera</taxon>
        <taxon>Paraneoptera</taxon>
        <taxon>Hemiptera</taxon>
        <taxon>Sternorrhyncha</taxon>
        <taxon>Aphidomorpha</taxon>
        <taxon>Aphidoidea</taxon>
        <taxon>Aphididae</taxon>
        <taxon>Aphidini</taxon>
        <taxon>Aphis</taxon>
        <taxon>Aphis</taxon>
    </lineage>
</organism>
<dbReference type="EMBL" id="VUJU01001240">
    <property type="protein sequence ID" value="KAF0766209.1"/>
    <property type="molecule type" value="Genomic_DNA"/>
</dbReference>
<evidence type="ECO:0000256" key="4">
    <source>
        <dbReference type="ARBA" id="ARBA00022989"/>
    </source>
</evidence>
<keyword evidence="4 11" id="KW-1133">Transmembrane helix</keyword>
<protein>
    <submittedName>
        <fullName evidence="13">Glycosylated lysosomal membrane protein B-like</fullName>
    </submittedName>
</protein>
<reference evidence="13 14" key="1">
    <citation type="submission" date="2019-08" db="EMBL/GenBank/DDBJ databases">
        <title>Whole genome of Aphis craccivora.</title>
        <authorList>
            <person name="Voronova N.V."/>
            <person name="Shulinski R.S."/>
            <person name="Bandarenka Y.V."/>
            <person name="Zhorov D.G."/>
            <person name="Warner D."/>
        </authorList>
    </citation>
    <scope>NUCLEOTIDE SEQUENCE [LARGE SCALE GENOMIC DNA]</scope>
    <source>
        <strain evidence="13">180601</strain>
        <tissue evidence="13">Whole Body</tissue>
    </source>
</reference>
<keyword evidence="14" id="KW-1185">Reference proteome</keyword>
<evidence type="ECO:0000256" key="8">
    <source>
        <dbReference type="ARBA" id="ARBA00024176"/>
    </source>
</evidence>
<dbReference type="OrthoDB" id="6264340at2759"/>
<dbReference type="Pfam" id="PF15065">
    <property type="entry name" value="NCU-G1"/>
    <property type="match status" value="1"/>
</dbReference>
<accession>A0A6G0Z6S4</accession>
<comment type="subunit">
    <text evidence="10">Interacts (via lumenal domain) with lysosomal protein MFSD1; the interaction starts while both proteins are still in the endoplasmic reticulum and is required for stabilization of MFSD1 in lysosomes but has no direct effect on its targeting to lysosomes or transporter activity.</text>
</comment>
<dbReference type="AlphaFoldDB" id="A0A6G0Z6S4"/>